<dbReference type="PROSITE" id="PS51257">
    <property type="entry name" value="PROKAR_LIPOPROTEIN"/>
    <property type="match status" value="1"/>
</dbReference>
<evidence type="ECO:0008006" key="3">
    <source>
        <dbReference type="Google" id="ProtNLM"/>
    </source>
</evidence>
<proteinExistence type="predicted"/>
<dbReference type="RefSeq" id="WP_106523106.1">
    <property type="nucleotide sequence ID" value="NZ_PYGD01000004.1"/>
</dbReference>
<evidence type="ECO:0000313" key="1">
    <source>
        <dbReference type="EMBL" id="PSK92033.1"/>
    </source>
</evidence>
<reference evidence="1 2" key="1">
    <citation type="submission" date="2018-03" db="EMBL/GenBank/DDBJ databases">
        <title>Genomic Encyclopedia of Type Strains, Phase III (KMG-III): the genomes of soil and plant-associated and newly described type strains.</title>
        <authorList>
            <person name="Whitman W."/>
        </authorList>
    </citation>
    <scope>NUCLEOTIDE SEQUENCE [LARGE SCALE GENOMIC DNA]</scope>
    <source>
        <strain evidence="1 2">CGMCC 1.12700</strain>
    </source>
</reference>
<dbReference type="EMBL" id="PYGD01000004">
    <property type="protein sequence ID" value="PSK92033.1"/>
    <property type="molecule type" value="Genomic_DNA"/>
</dbReference>
<name>A0A2P8D484_9BACT</name>
<keyword evidence="2" id="KW-1185">Reference proteome</keyword>
<accession>A0A2P8D484</accession>
<gene>
    <name evidence="1" type="ORF">B0I18_104127</name>
</gene>
<organism evidence="1 2">
    <name type="scientific">Taibaiella chishuiensis</name>
    <dbReference type="NCBI Taxonomy" id="1434707"/>
    <lineage>
        <taxon>Bacteria</taxon>
        <taxon>Pseudomonadati</taxon>
        <taxon>Bacteroidota</taxon>
        <taxon>Chitinophagia</taxon>
        <taxon>Chitinophagales</taxon>
        <taxon>Chitinophagaceae</taxon>
        <taxon>Taibaiella</taxon>
    </lineage>
</organism>
<sequence>MRKLLLAGLGFTLLFASCSKSEEDKQPIDVSKTKMLMSGKWQLKAYVFVNDISDPTSMPLDYYTPLPGCEKDNFFIFNTTNQVSLYEGNTKCAATAPDSTVYNYNFTNDEKYLKIYSNPDDVDNSLILWGDVKYPTVDSFVIYYTTFNSTTEITSGHTKTYTKQ</sequence>
<dbReference type="AlphaFoldDB" id="A0A2P8D484"/>
<evidence type="ECO:0000313" key="2">
    <source>
        <dbReference type="Proteomes" id="UP000240572"/>
    </source>
</evidence>
<protein>
    <recommendedName>
        <fullName evidence="3">Lipocalin-like protein</fullName>
    </recommendedName>
</protein>
<dbReference type="OrthoDB" id="799390at2"/>
<dbReference type="Proteomes" id="UP000240572">
    <property type="component" value="Unassembled WGS sequence"/>
</dbReference>
<comment type="caution">
    <text evidence="1">The sequence shown here is derived from an EMBL/GenBank/DDBJ whole genome shotgun (WGS) entry which is preliminary data.</text>
</comment>